<name>A0A8B7C0Q1_PHODC</name>
<reference evidence="2" key="1">
    <citation type="journal article" date="2019" name="Nat. Commun.">
        <title>Genome-wide association mapping of date palm fruit traits.</title>
        <authorList>
            <person name="Hazzouri K.M."/>
            <person name="Gros-Balthazard M."/>
            <person name="Flowers J.M."/>
            <person name="Copetti D."/>
            <person name="Lemansour A."/>
            <person name="Lebrun M."/>
            <person name="Masmoudi K."/>
            <person name="Ferrand S."/>
            <person name="Dhar M.I."/>
            <person name="Fresquez Z.A."/>
            <person name="Rosas U."/>
            <person name="Zhang J."/>
            <person name="Talag J."/>
            <person name="Lee S."/>
            <person name="Kudrna D."/>
            <person name="Powell R.F."/>
            <person name="Leitch I.J."/>
            <person name="Krueger R.R."/>
            <person name="Wing R.A."/>
            <person name="Amiri K.M.A."/>
            <person name="Purugganan M.D."/>
        </authorList>
    </citation>
    <scope>NUCLEOTIDE SEQUENCE [LARGE SCALE GENOMIC DNA]</scope>
    <source>
        <strain evidence="2">cv. Khalas</strain>
    </source>
</reference>
<dbReference type="Proteomes" id="UP000228380">
    <property type="component" value="Chromosome 11"/>
</dbReference>
<dbReference type="PANTHER" id="PTHR33385">
    <property type="entry name" value="PROTEIN XRI1"/>
    <property type="match status" value="1"/>
</dbReference>
<gene>
    <name evidence="3" type="primary">LOC103706774</name>
</gene>
<dbReference type="OrthoDB" id="691244at2759"/>
<dbReference type="RefSeq" id="XP_008789214.2">
    <property type="nucleotide sequence ID" value="XM_008790992.2"/>
</dbReference>
<feature type="compositionally biased region" description="Basic and acidic residues" evidence="1">
    <location>
        <begin position="158"/>
        <end position="167"/>
    </location>
</feature>
<dbReference type="InterPro" id="IPR039933">
    <property type="entry name" value="XRI1"/>
</dbReference>
<feature type="compositionally biased region" description="Low complexity" evidence="1">
    <location>
        <begin position="115"/>
        <end position="127"/>
    </location>
</feature>
<dbReference type="PANTHER" id="PTHR33385:SF18">
    <property type="entry name" value="XRI1-LIKE PROTEIN"/>
    <property type="match status" value="1"/>
</dbReference>
<protein>
    <submittedName>
        <fullName evidence="3">Uncharacterized protein LOC103706774</fullName>
    </submittedName>
</protein>
<dbReference type="AlphaFoldDB" id="A0A8B7C0Q1"/>
<dbReference type="GO" id="GO:0007140">
    <property type="term" value="P:male meiotic nuclear division"/>
    <property type="evidence" value="ECO:0007669"/>
    <property type="project" value="InterPro"/>
</dbReference>
<sequence length="277" mass="30487">MMALDDCFLFPFQPSLDWDLQTFELGDHHEFMPLATEDPMSSTEASTGYLQDAVAAWSDRCKRRRMTSNSDDDPISMTKDLQDLLQGFWDSNCYADPLDDLNYMLQDNSTVLEDPPSSSMPMTGPSTQDAIASQHQQEPLSSLSSQEEPLRTDTGWKATKESRDTKASPHPSLRVIKSFSPKETESWRGKKKKEAMGVVYPFAVVKPGGLEGDVTLDDINARILMRPARPVHHPVGDFAGGPCVSADGPGLSGKAVASLTRIHTKGRGTITIIRTRG</sequence>
<feature type="compositionally biased region" description="Low complexity" evidence="1">
    <location>
        <begin position="136"/>
        <end position="147"/>
    </location>
</feature>
<organism evidence="2 3">
    <name type="scientific">Phoenix dactylifera</name>
    <name type="common">Date palm</name>
    <dbReference type="NCBI Taxonomy" id="42345"/>
    <lineage>
        <taxon>Eukaryota</taxon>
        <taxon>Viridiplantae</taxon>
        <taxon>Streptophyta</taxon>
        <taxon>Embryophyta</taxon>
        <taxon>Tracheophyta</taxon>
        <taxon>Spermatophyta</taxon>
        <taxon>Magnoliopsida</taxon>
        <taxon>Liliopsida</taxon>
        <taxon>Arecaceae</taxon>
        <taxon>Coryphoideae</taxon>
        <taxon>Phoeniceae</taxon>
        <taxon>Phoenix</taxon>
    </lineage>
</organism>
<dbReference type="KEGG" id="pda:103706774"/>
<proteinExistence type="predicted"/>
<reference evidence="3" key="2">
    <citation type="submission" date="2025-08" db="UniProtKB">
        <authorList>
            <consortium name="RefSeq"/>
        </authorList>
    </citation>
    <scope>IDENTIFICATION</scope>
    <source>
        <tissue evidence="3">Young leaves</tissue>
    </source>
</reference>
<accession>A0A8B7C0Q1</accession>
<evidence type="ECO:0000313" key="3">
    <source>
        <dbReference type="RefSeq" id="XP_008789214.2"/>
    </source>
</evidence>
<keyword evidence="2" id="KW-1185">Reference proteome</keyword>
<dbReference type="GO" id="GO:0007143">
    <property type="term" value="P:female meiotic nuclear division"/>
    <property type="evidence" value="ECO:0007669"/>
    <property type="project" value="InterPro"/>
</dbReference>
<evidence type="ECO:0000256" key="1">
    <source>
        <dbReference type="SAM" id="MobiDB-lite"/>
    </source>
</evidence>
<dbReference type="GeneID" id="103706774"/>
<evidence type="ECO:0000313" key="2">
    <source>
        <dbReference type="Proteomes" id="UP000228380"/>
    </source>
</evidence>
<feature type="region of interest" description="Disordered" evidence="1">
    <location>
        <begin position="109"/>
        <end position="171"/>
    </location>
</feature>